<feature type="region of interest" description="Disordered" evidence="1">
    <location>
        <begin position="133"/>
        <end position="158"/>
    </location>
</feature>
<accession>A0A0E3GP49</accession>
<organism evidence="2">
    <name type="scientific">Lucilia sericata</name>
    <name type="common">Green bottle fly</name>
    <name type="synonym">Phaenicia sericata</name>
    <dbReference type="NCBI Taxonomy" id="13632"/>
    <lineage>
        <taxon>Eukaryota</taxon>
        <taxon>Metazoa</taxon>
        <taxon>Ecdysozoa</taxon>
        <taxon>Arthropoda</taxon>
        <taxon>Hexapoda</taxon>
        <taxon>Insecta</taxon>
        <taxon>Pterygota</taxon>
        <taxon>Neoptera</taxon>
        <taxon>Endopterygota</taxon>
        <taxon>Diptera</taxon>
        <taxon>Brachycera</taxon>
        <taxon>Muscomorpha</taxon>
        <taxon>Oestroidea</taxon>
        <taxon>Calliphoridae</taxon>
        <taxon>Luciliinae</taxon>
        <taxon>Lucilia</taxon>
    </lineage>
</organism>
<proteinExistence type="evidence at transcript level"/>
<evidence type="ECO:0000256" key="1">
    <source>
        <dbReference type="SAM" id="MobiDB-lite"/>
    </source>
</evidence>
<feature type="compositionally biased region" description="Polar residues" evidence="1">
    <location>
        <begin position="139"/>
        <end position="153"/>
    </location>
</feature>
<evidence type="ECO:0000313" key="2">
    <source>
        <dbReference type="EMBL" id="AKA64734.1"/>
    </source>
</evidence>
<reference evidence="2" key="1">
    <citation type="journal article" date="2015" name="Insect Mol. Biol.">
        <title>Functional characterization of calliphorid cell death genes and cellularization gene promoters for controlling gene expression and cell viability in early embryos.</title>
        <authorList>
            <person name="Edman R.M."/>
            <person name="Linger R.J."/>
            <person name="Belikoff E.J."/>
            <person name="Li F."/>
            <person name="Sze S.H."/>
            <person name="Tarone A.M."/>
            <person name="Scott M.J."/>
        </authorList>
    </citation>
    <scope>NUCLEOTIDE SEQUENCE</scope>
    <source>
        <strain evidence="2">CA06</strain>
    </source>
</reference>
<dbReference type="EMBL" id="KM186887">
    <property type="protein sequence ID" value="AKA64734.1"/>
    <property type="molecule type" value="mRNA"/>
</dbReference>
<dbReference type="AlphaFoldDB" id="A0A0E3GP49"/>
<sequence length="471" mass="52354">MSLTAYNFQFYSYNMATHRCEGNDSGMDVDDIDMSIPPPKPPRAFAVQNSTTSTPQFSWMTSTPKSAVNENQIMATPTAVNYLAVPNETPKSIYPGGLLKGAQRAEAKSAELQLRPKLHATQKRWSHELREKALEMSKRSSASSDEENPQTANHLPMDDVDNKKALQLKPQHHAGRKSWSSEIREKALQMSKRNSGSLETSPEPAAAAAAEKAMQYFGFNTPASKVNQQNSFICQTPSNVQMQKPLINAAAYEKINMTASVTSNPANNTFDAYFKNPQEMNTTFDADSMCEQEDPNRSVKDRICFFNKLTSPRSNSFIDLLKNTKPTNVATIQHSSSAQNTPLPTPLKPKRWSAQLEMNLQHEDNTPSIQFSQAAPAIIYSTTSSNSSLASSSSSSTSSTVQYSSNTTQRKSTLRRRTSVDKTRRPTLRQNSNAGSNGTKPQMHTVMEDLSLVMPVKLRVAEYERRIKMEC</sequence>
<feature type="compositionally biased region" description="Low complexity" evidence="1">
    <location>
        <begin position="385"/>
        <end position="408"/>
    </location>
</feature>
<name>A0A0E3GP49_LUCSE</name>
<feature type="compositionally biased region" description="Polar residues" evidence="1">
    <location>
        <begin position="428"/>
        <end position="442"/>
    </location>
</feature>
<protein>
    <submittedName>
        <fullName evidence="2">BNK</fullName>
    </submittedName>
</protein>
<feature type="region of interest" description="Disordered" evidence="1">
    <location>
        <begin position="385"/>
        <end position="442"/>
    </location>
</feature>